<organism evidence="1 2">
    <name type="scientific">Streptomyces vietnamensis</name>
    <dbReference type="NCBI Taxonomy" id="362257"/>
    <lineage>
        <taxon>Bacteria</taxon>
        <taxon>Bacillati</taxon>
        <taxon>Actinomycetota</taxon>
        <taxon>Actinomycetes</taxon>
        <taxon>Kitasatosporales</taxon>
        <taxon>Streptomycetaceae</taxon>
        <taxon>Streptomyces</taxon>
    </lineage>
</organism>
<dbReference type="Pfam" id="PF13671">
    <property type="entry name" value="AAA_33"/>
    <property type="match status" value="1"/>
</dbReference>
<accession>A0A0B5I4I2</accession>
<dbReference type="STRING" id="362257.SVTN_13615"/>
<reference evidence="1 2" key="1">
    <citation type="submission" date="2014-12" db="EMBL/GenBank/DDBJ databases">
        <title>Complete genome sequence of Streptomyces vietnamensis strain GIMV4.0001, a genetic manipulable producer of the benzoisochromanequinone antibiotic granaticin.</title>
        <authorList>
            <person name="Deng M.R."/>
            <person name="Guo J."/>
            <person name="Ma L.Y."/>
            <person name="Feng G.D."/>
            <person name="Mo C.Y."/>
            <person name="Zhu H.H."/>
        </authorList>
    </citation>
    <scope>NUCLEOTIDE SEQUENCE [LARGE SCALE GENOMIC DNA]</scope>
    <source>
        <strain evidence="2">GIMV4.0001</strain>
    </source>
</reference>
<dbReference type="HOGENOM" id="CLU_108932_0_0_11"/>
<evidence type="ECO:0000313" key="2">
    <source>
        <dbReference type="Proteomes" id="UP000031774"/>
    </source>
</evidence>
<keyword evidence="2" id="KW-1185">Reference proteome</keyword>
<dbReference type="Proteomes" id="UP000031774">
    <property type="component" value="Chromosome"/>
</dbReference>
<evidence type="ECO:0000313" key="1">
    <source>
        <dbReference type="EMBL" id="AJF65297.1"/>
    </source>
</evidence>
<name>A0A0B5I4I2_9ACTN</name>
<keyword evidence="1" id="KW-0808">Transferase</keyword>
<sequence>MTFENVTVDSAEPAPGTVLLAGIPGSGKSTVAAALAARFARAAHIEVDHLQELIVQGGHWPTPDGDPEADRQILLRARNGCLLADSFAAAGFLPVLDDVVVRRSHLDFYRAHAQAAPLHVVILAPGPDKAWERNNARHKKLTTNWAFLDEAMRAELSGEGVWIDNADQTVEETVDAVLAATGLTAYADANSNGSAGS</sequence>
<dbReference type="InterPro" id="IPR027417">
    <property type="entry name" value="P-loop_NTPase"/>
</dbReference>
<proteinExistence type="predicted"/>
<protein>
    <submittedName>
        <fullName evidence="1">Phosphotransferase</fullName>
    </submittedName>
</protein>
<dbReference type="RefSeq" id="WP_041129332.1">
    <property type="nucleotide sequence ID" value="NZ_CP010407.1"/>
</dbReference>
<dbReference type="AlphaFoldDB" id="A0A0B5I4I2"/>
<dbReference type="GO" id="GO:0016740">
    <property type="term" value="F:transferase activity"/>
    <property type="evidence" value="ECO:0007669"/>
    <property type="project" value="UniProtKB-KW"/>
</dbReference>
<gene>
    <name evidence="1" type="ORF">SVTN_13615</name>
</gene>
<dbReference type="Gene3D" id="3.40.50.300">
    <property type="entry name" value="P-loop containing nucleotide triphosphate hydrolases"/>
    <property type="match status" value="1"/>
</dbReference>
<dbReference type="KEGG" id="svt:SVTN_13615"/>
<dbReference type="SUPFAM" id="SSF52540">
    <property type="entry name" value="P-loop containing nucleoside triphosphate hydrolases"/>
    <property type="match status" value="1"/>
</dbReference>
<dbReference type="EMBL" id="CP010407">
    <property type="protein sequence ID" value="AJF65297.1"/>
    <property type="molecule type" value="Genomic_DNA"/>
</dbReference>